<dbReference type="SUPFAM" id="SSF53474">
    <property type="entry name" value="alpha/beta-Hydrolases"/>
    <property type="match status" value="1"/>
</dbReference>
<dbReference type="InterPro" id="IPR002168">
    <property type="entry name" value="Lipase_GDXG_HIS_AS"/>
</dbReference>
<evidence type="ECO:0000313" key="5">
    <source>
        <dbReference type="Proteomes" id="UP000002215"/>
    </source>
</evidence>
<evidence type="ECO:0000256" key="2">
    <source>
        <dbReference type="ARBA" id="ARBA00022801"/>
    </source>
</evidence>
<dbReference type="GO" id="GO:0016787">
    <property type="term" value="F:hydrolase activity"/>
    <property type="evidence" value="ECO:0007669"/>
    <property type="project" value="UniProtKB-KW"/>
</dbReference>
<dbReference type="Gene3D" id="3.40.50.1820">
    <property type="entry name" value="alpha/beta hydrolase"/>
    <property type="match status" value="1"/>
</dbReference>
<reference evidence="4 5" key="2">
    <citation type="journal article" date="2010" name="Stand. Genomic Sci.">
        <title>Complete genome sequence of Chitinophaga pinensis type strain (UQM 2034).</title>
        <authorList>
            <person name="Glavina Del Rio T."/>
            <person name="Abt B."/>
            <person name="Spring S."/>
            <person name="Lapidus A."/>
            <person name="Nolan M."/>
            <person name="Tice H."/>
            <person name="Copeland A."/>
            <person name="Cheng J.F."/>
            <person name="Chen F."/>
            <person name="Bruce D."/>
            <person name="Goodwin L."/>
            <person name="Pitluck S."/>
            <person name="Ivanova N."/>
            <person name="Mavromatis K."/>
            <person name="Mikhailova N."/>
            <person name="Pati A."/>
            <person name="Chen A."/>
            <person name="Palaniappan K."/>
            <person name="Land M."/>
            <person name="Hauser L."/>
            <person name="Chang Y.J."/>
            <person name="Jeffries C.D."/>
            <person name="Chain P."/>
            <person name="Saunders E."/>
            <person name="Detter J.C."/>
            <person name="Brettin T."/>
            <person name="Rohde M."/>
            <person name="Goker M."/>
            <person name="Bristow J."/>
            <person name="Eisen J.A."/>
            <person name="Markowitz V."/>
            <person name="Hugenholtz P."/>
            <person name="Kyrpides N.C."/>
            <person name="Klenk H.P."/>
            <person name="Lucas S."/>
        </authorList>
    </citation>
    <scope>NUCLEOTIDE SEQUENCE [LARGE SCALE GENOMIC DNA]</scope>
    <source>
        <strain evidence="5">ATCC 43595 / DSM 2588 / LMG 13176 / NBRC 15968 / NCIMB 11800 / UQM 2034</strain>
    </source>
</reference>
<gene>
    <name evidence="4" type="ordered locus">Cpin_4628</name>
</gene>
<accession>A0A979G725</accession>
<dbReference type="RefSeq" id="WP_012792237.1">
    <property type="nucleotide sequence ID" value="NC_013132.1"/>
</dbReference>
<dbReference type="InterPro" id="IPR013094">
    <property type="entry name" value="AB_hydrolase_3"/>
</dbReference>
<sequence>MNKFKEEREGFEAIGNSYAVAQGINRRDVNIEGVPCAWFSPDDASEDDIIFYIHGGAFIYGSLRSHAPLVSHIARAMNKRVLAIDYRLAPEYPFPAGIEDCVAVITTLAAGNPNLTFGIIGDSAGGNISMSVQLFLREAGGPAARYTIVISPWVDLTCSNASYEHKEKLDTILSQAYLRQCAAMYAAGGDLSNPYLSPVNGEFHGLAPVLILCGTYEILEDDAVNLYKRLLECQVRAEIMLFEGQLHVWPFTEISSEASQRALREMAVFSCI</sequence>
<dbReference type="Proteomes" id="UP000002215">
    <property type="component" value="Chromosome"/>
</dbReference>
<dbReference type="Pfam" id="PF07859">
    <property type="entry name" value="Abhydrolase_3"/>
    <property type="match status" value="1"/>
</dbReference>
<dbReference type="InterPro" id="IPR050300">
    <property type="entry name" value="GDXG_lipolytic_enzyme"/>
</dbReference>
<organism evidence="4 5">
    <name type="scientific">Chitinophaga pinensis (strain ATCC 43595 / DSM 2588 / LMG 13176 / NBRC 15968 / NCIMB 11800 / UQM 2034)</name>
    <dbReference type="NCBI Taxonomy" id="485918"/>
    <lineage>
        <taxon>Bacteria</taxon>
        <taxon>Pseudomonadati</taxon>
        <taxon>Bacteroidota</taxon>
        <taxon>Chitinophagia</taxon>
        <taxon>Chitinophagales</taxon>
        <taxon>Chitinophagaceae</taxon>
        <taxon>Chitinophaga</taxon>
    </lineage>
</organism>
<name>A0A979G725_CHIPD</name>
<dbReference type="PROSITE" id="PS01173">
    <property type="entry name" value="LIPASE_GDXG_HIS"/>
    <property type="match status" value="1"/>
</dbReference>
<dbReference type="EMBL" id="CP001699">
    <property type="protein sequence ID" value="ACU62069.1"/>
    <property type="molecule type" value="Genomic_DNA"/>
</dbReference>
<evidence type="ECO:0000256" key="1">
    <source>
        <dbReference type="ARBA" id="ARBA00010515"/>
    </source>
</evidence>
<protein>
    <submittedName>
        <fullName evidence="4">Alpha/beta hydrolase fold protein-3 domain protein</fullName>
    </submittedName>
</protein>
<dbReference type="InterPro" id="IPR029058">
    <property type="entry name" value="AB_hydrolase_fold"/>
</dbReference>
<dbReference type="KEGG" id="cpi:Cpin_4628"/>
<keyword evidence="2 4" id="KW-0378">Hydrolase</keyword>
<reference evidence="5" key="1">
    <citation type="submission" date="2009-08" db="EMBL/GenBank/DDBJ databases">
        <title>The complete genome of Chitinophaga pinensis DSM 2588.</title>
        <authorList>
            <consortium name="US DOE Joint Genome Institute (JGI-PGF)"/>
            <person name="Lucas S."/>
            <person name="Copeland A."/>
            <person name="Lapidus A."/>
            <person name="Glavina del Rio T."/>
            <person name="Dalin E."/>
            <person name="Tice H."/>
            <person name="Bruce D."/>
            <person name="Goodwin L."/>
            <person name="Pitluck S."/>
            <person name="Kyrpides N."/>
            <person name="Mavromatis K."/>
            <person name="Ivanova N."/>
            <person name="Mikhailova N."/>
            <person name="Sims D."/>
            <person name="Meinche L."/>
            <person name="Brettin T."/>
            <person name="Detter J.C."/>
            <person name="Han C."/>
            <person name="Larimer F."/>
            <person name="Land M."/>
            <person name="Hauser L."/>
            <person name="Markowitz V."/>
            <person name="Cheng J.-F."/>
            <person name="Hugenholtz P."/>
            <person name="Woyke T."/>
            <person name="Wu D."/>
            <person name="Spring S."/>
            <person name="Klenk H.-P."/>
            <person name="Eisen J.A."/>
        </authorList>
    </citation>
    <scope>NUCLEOTIDE SEQUENCE [LARGE SCALE GENOMIC DNA]</scope>
    <source>
        <strain evidence="5">ATCC 43595 / DSM 2588 / LMG 13176 / NBRC 15968 / NCIMB 11800 / UQM 2034</strain>
    </source>
</reference>
<feature type="domain" description="Alpha/beta hydrolase fold-3" evidence="3">
    <location>
        <begin position="50"/>
        <end position="249"/>
    </location>
</feature>
<comment type="similarity">
    <text evidence="1">Belongs to the 'GDXG' lipolytic enzyme family.</text>
</comment>
<dbReference type="PANTHER" id="PTHR48081:SF8">
    <property type="entry name" value="ALPHA_BETA HYDROLASE FOLD-3 DOMAIN-CONTAINING PROTEIN-RELATED"/>
    <property type="match status" value="1"/>
</dbReference>
<evidence type="ECO:0000259" key="3">
    <source>
        <dbReference type="Pfam" id="PF07859"/>
    </source>
</evidence>
<evidence type="ECO:0000313" key="4">
    <source>
        <dbReference type="EMBL" id="ACU62069.1"/>
    </source>
</evidence>
<proteinExistence type="inferred from homology"/>
<dbReference type="PANTHER" id="PTHR48081">
    <property type="entry name" value="AB HYDROLASE SUPERFAMILY PROTEIN C4A8.06C"/>
    <property type="match status" value="1"/>
</dbReference>
<dbReference type="AlphaFoldDB" id="A0A979G725"/>